<proteinExistence type="predicted"/>
<dbReference type="EMBL" id="HBUE01123491">
    <property type="protein sequence ID" value="CAG6493389.1"/>
    <property type="molecule type" value="Transcribed_RNA"/>
</dbReference>
<evidence type="ECO:0000313" key="1">
    <source>
        <dbReference type="EMBL" id="CAG6493390.1"/>
    </source>
</evidence>
<name>A0A8D8CLE5_CULPI</name>
<dbReference type="AlphaFoldDB" id="A0A8D8CLE5"/>
<protein>
    <submittedName>
        <fullName evidence="1">(northern house mosquito) hypothetical protein</fullName>
    </submittedName>
</protein>
<organism evidence="1">
    <name type="scientific">Culex pipiens</name>
    <name type="common">House mosquito</name>
    <dbReference type="NCBI Taxonomy" id="7175"/>
    <lineage>
        <taxon>Eukaryota</taxon>
        <taxon>Metazoa</taxon>
        <taxon>Ecdysozoa</taxon>
        <taxon>Arthropoda</taxon>
        <taxon>Hexapoda</taxon>
        <taxon>Insecta</taxon>
        <taxon>Pterygota</taxon>
        <taxon>Neoptera</taxon>
        <taxon>Endopterygota</taxon>
        <taxon>Diptera</taxon>
        <taxon>Nematocera</taxon>
        <taxon>Culicoidea</taxon>
        <taxon>Culicidae</taxon>
        <taxon>Culicinae</taxon>
        <taxon>Culicini</taxon>
        <taxon>Culex</taxon>
        <taxon>Culex</taxon>
    </lineage>
</organism>
<accession>A0A8D8CLE5</accession>
<reference evidence="1" key="1">
    <citation type="submission" date="2021-05" db="EMBL/GenBank/DDBJ databases">
        <authorList>
            <person name="Alioto T."/>
            <person name="Alioto T."/>
            <person name="Gomez Garrido J."/>
        </authorList>
    </citation>
    <scope>NUCLEOTIDE SEQUENCE</scope>
</reference>
<dbReference type="EMBL" id="HBUE01123492">
    <property type="protein sequence ID" value="CAG6493390.1"/>
    <property type="molecule type" value="Transcribed_RNA"/>
</dbReference>
<sequence>MTVIIFRFCLGQRYFVKVMFRWVLMLFKGNFKPLEIRQKIAVGSPTGGIDYVMARTVRRYQLVFCVGRCFMQTKLNQSVNGLGLLLVGVPKILGVKIGLLKNHVIFKEFIYFEKKYKSWLKHFNEKS</sequence>